<evidence type="ECO:0000256" key="7">
    <source>
        <dbReference type="ARBA" id="ARBA00022989"/>
    </source>
</evidence>
<keyword evidence="6 9" id="KW-0812">Transmembrane</keyword>
<keyword evidence="8 9" id="KW-0472">Membrane</keyword>
<feature type="transmembrane region" description="Helical" evidence="9">
    <location>
        <begin position="12"/>
        <end position="34"/>
    </location>
</feature>
<keyword evidence="3 9" id="KW-0813">Transport</keyword>
<evidence type="ECO:0000256" key="8">
    <source>
        <dbReference type="ARBA" id="ARBA00023136"/>
    </source>
</evidence>
<dbReference type="GeneID" id="95375856"/>
<evidence type="ECO:0000256" key="3">
    <source>
        <dbReference type="ARBA" id="ARBA00022448"/>
    </source>
</evidence>
<sequence length="229" mass="24591">MPVNMEMFLSPVWLSLKIALLSGMLAFVFGVLAARLVHKRPFRGRTLLETVFMLPLVLPPTVIGFLLLLAFGRRSWIGRLAEWLWDQPVVFSWGAGVIAATVVAFPLVYQSAKTGFQTIDPDLEGAARSMGAGERQVLFHVTLPLAGPALATAFVLGFARALGEFGATIMIAGNIPGRTQTVPTAIYTAVDSGDYALAWCWTGAIVAFSFLLLLAGNFRKNPPAGNSAP</sequence>
<evidence type="ECO:0000313" key="12">
    <source>
        <dbReference type="EMBL" id="MCY9597678.1"/>
    </source>
</evidence>
<dbReference type="GO" id="GO:0015098">
    <property type="term" value="F:molybdate ion transmembrane transporter activity"/>
    <property type="evidence" value="ECO:0007669"/>
    <property type="project" value="UniProtKB-UniRule"/>
</dbReference>
<dbReference type="KEGG" id="pchi:PC41400_13645"/>
<evidence type="ECO:0000256" key="9">
    <source>
        <dbReference type="RuleBase" id="RU363032"/>
    </source>
</evidence>
<dbReference type="RefSeq" id="WP_042227949.1">
    <property type="nucleotide sequence ID" value="NZ_CP026520.1"/>
</dbReference>
<comment type="similarity">
    <text evidence="2 10">Belongs to the binding-protein-dependent transport system permease family. CysTW subfamily.</text>
</comment>
<dbReference type="EMBL" id="JAMDMJ010000023">
    <property type="protein sequence ID" value="MCY9597678.1"/>
    <property type="molecule type" value="Genomic_DNA"/>
</dbReference>
<evidence type="ECO:0000256" key="1">
    <source>
        <dbReference type="ARBA" id="ARBA00004651"/>
    </source>
</evidence>
<proteinExistence type="inferred from homology"/>
<evidence type="ECO:0000313" key="14">
    <source>
        <dbReference type="Proteomes" id="UP000288943"/>
    </source>
</evidence>
<feature type="transmembrane region" description="Helical" evidence="9">
    <location>
        <begin position="90"/>
        <end position="109"/>
    </location>
</feature>
<keyword evidence="4 10" id="KW-1003">Cell membrane</keyword>
<accession>A0A410WW91</accession>
<evidence type="ECO:0000256" key="5">
    <source>
        <dbReference type="ARBA" id="ARBA00022505"/>
    </source>
</evidence>
<dbReference type="PANTHER" id="PTHR30183">
    <property type="entry name" value="MOLYBDENUM TRANSPORT SYSTEM PERMEASE PROTEIN MODB"/>
    <property type="match status" value="1"/>
</dbReference>
<dbReference type="InterPro" id="IPR035906">
    <property type="entry name" value="MetI-like_sf"/>
</dbReference>
<dbReference type="NCBIfam" id="TIGR02141">
    <property type="entry name" value="modB_ABC"/>
    <property type="match status" value="1"/>
</dbReference>
<reference evidence="13 14" key="1">
    <citation type="submission" date="2018-01" db="EMBL/GenBank/DDBJ databases">
        <title>The whole genome sequencing and assembly of Paenibacillus chitinolyticus KCCM 41400 strain.</title>
        <authorList>
            <person name="Kim J.-Y."/>
            <person name="Park M.-K."/>
            <person name="Lee Y.-J."/>
            <person name="Yi H."/>
            <person name="Bahn Y.-S."/>
            <person name="Kim J.F."/>
            <person name="Lee D.-W."/>
        </authorList>
    </citation>
    <scope>NUCLEOTIDE SEQUENCE [LARGE SCALE GENOMIC DNA]</scope>
    <source>
        <strain evidence="13 14">KCCM 41400</strain>
    </source>
</reference>
<evidence type="ECO:0000313" key="13">
    <source>
        <dbReference type="EMBL" id="QAV18665.1"/>
    </source>
</evidence>
<comment type="function">
    <text evidence="10">Part of the binding-protein-dependent transport system for molybdenum; probably responsible for the translocation of the substrate across the membrane.</text>
</comment>
<reference evidence="12 15" key="2">
    <citation type="submission" date="2022-05" db="EMBL/GenBank/DDBJ databases">
        <title>Genome Sequencing of Bee-Associated Microbes.</title>
        <authorList>
            <person name="Dunlap C."/>
        </authorList>
    </citation>
    <scope>NUCLEOTIDE SEQUENCE [LARGE SCALE GENOMIC DNA]</scope>
    <source>
        <strain evidence="12 15">NRRL B-23120</strain>
    </source>
</reference>
<dbReference type="InterPro" id="IPR011867">
    <property type="entry name" value="ModB_ABC"/>
</dbReference>
<keyword evidence="7 9" id="KW-1133">Transmembrane helix</keyword>
<dbReference type="Proteomes" id="UP001527202">
    <property type="component" value="Unassembled WGS sequence"/>
</dbReference>
<dbReference type="GO" id="GO:0005886">
    <property type="term" value="C:plasma membrane"/>
    <property type="evidence" value="ECO:0007669"/>
    <property type="project" value="UniProtKB-SubCell"/>
</dbReference>
<feature type="transmembrane region" description="Helical" evidence="9">
    <location>
        <begin position="46"/>
        <end position="70"/>
    </location>
</feature>
<evidence type="ECO:0000313" key="15">
    <source>
        <dbReference type="Proteomes" id="UP001527202"/>
    </source>
</evidence>
<dbReference type="SUPFAM" id="SSF161098">
    <property type="entry name" value="MetI-like"/>
    <property type="match status" value="1"/>
</dbReference>
<dbReference type="AlphaFoldDB" id="A0A410WW91"/>
<keyword evidence="5 10" id="KW-0500">Molybdenum</keyword>
<evidence type="ECO:0000259" key="11">
    <source>
        <dbReference type="PROSITE" id="PS50928"/>
    </source>
</evidence>
<dbReference type="PANTHER" id="PTHR30183:SF3">
    <property type="entry name" value="MOLYBDENUM TRANSPORT SYSTEM PERMEASE PROTEIN MODB"/>
    <property type="match status" value="1"/>
</dbReference>
<feature type="transmembrane region" description="Helical" evidence="9">
    <location>
        <begin position="196"/>
        <end position="215"/>
    </location>
</feature>
<feature type="domain" description="ABC transmembrane type-1" evidence="11">
    <location>
        <begin position="12"/>
        <end position="214"/>
    </location>
</feature>
<keyword evidence="15" id="KW-1185">Reference proteome</keyword>
<dbReference type="OrthoDB" id="9795403at2"/>
<dbReference type="Pfam" id="PF00528">
    <property type="entry name" value="BPD_transp_1"/>
    <property type="match status" value="1"/>
</dbReference>
<dbReference type="EMBL" id="CP026520">
    <property type="protein sequence ID" value="QAV18665.1"/>
    <property type="molecule type" value="Genomic_DNA"/>
</dbReference>
<dbReference type="CDD" id="cd06261">
    <property type="entry name" value="TM_PBP2"/>
    <property type="match status" value="1"/>
</dbReference>
<evidence type="ECO:0000256" key="10">
    <source>
        <dbReference type="RuleBase" id="RU365097"/>
    </source>
</evidence>
<evidence type="ECO:0000256" key="6">
    <source>
        <dbReference type="ARBA" id="ARBA00022692"/>
    </source>
</evidence>
<evidence type="ECO:0000256" key="4">
    <source>
        <dbReference type="ARBA" id="ARBA00022475"/>
    </source>
</evidence>
<dbReference type="InterPro" id="IPR000515">
    <property type="entry name" value="MetI-like"/>
</dbReference>
<feature type="transmembrane region" description="Helical" evidence="9">
    <location>
        <begin position="137"/>
        <end position="159"/>
    </location>
</feature>
<dbReference type="Gene3D" id="1.10.3720.10">
    <property type="entry name" value="MetI-like"/>
    <property type="match status" value="1"/>
</dbReference>
<gene>
    <name evidence="13" type="primary">modB</name>
    <name evidence="12" type="ORF">M5X16_18095</name>
    <name evidence="13" type="ORF">PC41400_13645</name>
</gene>
<comment type="subcellular location">
    <subcellularLocation>
        <location evidence="1 9">Cell membrane</location>
        <topology evidence="1 9">Multi-pass membrane protein</topology>
    </subcellularLocation>
</comment>
<organism evidence="13 14">
    <name type="scientific">Paenibacillus chitinolyticus</name>
    <dbReference type="NCBI Taxonomy" id="79263"/>
    <lineage>
        <taxon>Bacteria</taxon>
        <taxon>Bacillati</taxon>
        <taxon>Bacillota</taxon>
        <taxon>Bacilli</taxon>
        <taxon>Bacillales</taxon>
        <taxon>Paenibacillaceae</taxon>
        <taxon>Paenibacillus</taxon>
    </lineage>
</organism>
<dbReference type="PROSITE" id="PS50928">
    <property type="entry name" value="ABC_TM1"/>
    <property type="match status" value="1"/>
</dbReference>
<name>A0A410WW91_9BACL</name>
<evidence type="ECO:0000256" key="2">
    <source>
        <dbReference type="ARBA" id="ARBA00007069"/>
    </source>
</evidence>
<protein>
    <recommendedName>
        <fullName evidence="10">Molybdenum transport system permease</fullName>
    </recommendedName>
</protein>
<dbReference type="Proteomes" id="UP000288943">
    <property type="component" value="Chromosome"/>
</dbReference>